<evidence type="ECO:0000256" key="5">
    <source>
        <dbReference type="ARBA" id="ARBA00023136"/>
    </source>
</evidence>
<dbReference type="VEuPathDB" id="FungiDB:BDBG_04892"/>
<feature type="region of interest" description="Disordered" evidence="6">
    <location>
        <begin position="993"/>
        <end position="1035"/>
    </location>
</feature>
<evidence type="ECO:0000256" key="6">
    <source>
        <dbReference type="SAM" id="MobiDB-lite"/>
    </source>
</evidence>
<keyword evidence="5 7" id="KW-0472">Membrane</keyword>
<keyword evidence="3 7" id="KW-0812">Transmembrane</keyword>
<feature type="region of interest" description="Disordered" evidence="6">
    <location>
        <begin position="113"/>
        <end position="360"/>
    </location>
</feature>
<dbReference type="PANTHER" id="PTHR13317">
    <property type="entry name" value="TRANSMEMBRANE ANTERIOR POSTERIOR TRANSFORMATION PROTEIN 1 HOMOLOG"/>
    <property type="match status" value="1"/>
</dbReference>
<dbReference type="GeneID" id="8504599"/>
<evidence type="ECO:0000256" key="1">
    <source>
        <dbReference type="ARBA" id="ARBA00004141"/>
    </source>
</evidence>
<dbReference type="KEGG" id="bgh:BDBG_04892"/>
<feature type="compositionally biased region" description="Basic and acidic residues" evidence="6">
    <location>
        <begin position="490"/>
        <end position="501"/>
    </location>
</feature>
<name>A0A179UL79_BLAGS</name>
<feature type="compositionally biased region" description="Basic and acidic residues" evidence="6">
    <location>
        <begin position="519"/>
        <end position="536"/>
    </location>
</feature>
<feature type="compositionally biased region" description="Pro residues" evidence="6">
    <location>
        <begin position="1013"/>
        <end position="1027"/>
    </location>
</feature>
<comment type="similarity">
    <text evidence="2">Belongs to the TAPT1 family.</text>
</comment>
<sequence length="1104" mass="121924">MMDDILGGTAASATAVSGGSSEIRTNGKMGSGSLSEDDKRSYVAGARKGSDADIGLGVKGPFKGSNFGAINGHISPQPEVLHKEHLGMPKSRNPETSTLSKHDGANVVRFHTPDEAMEGQRGHKPHFAPTSTETRLGLANTVKKADGGTATVASPASGDRPVHQAVQPADVGTPSSSQRPLKPINTNPQSPSSHDREKDKVLKLSPAKIHELTSSPESLTLHSIPLEPDKRQPNLRAPIPSDSPSNGTILDTSMGPRAVDGSLKRTKSPRRKLSAGKNVHVEDAPDFLTSGHQTIRPFSSRQKSHSARAVSTTDTLQKRRSSASGDRVADSWPRPNRVDTSRSRPNSSSAPDLLPSPAPQSIPLPPFSIPTYLQLELASERPSPLYIHRSSTNDFPYESSRAKLERLQNFFLLPPALEQVLFFGALACIDAWLYYFTILPLRFLKSIFLLLRSWAINVGAEAQFISRFIFTGLGRVWRRRQQGCPAARKNGHDQKHNESPAHSRPRFSSNVSTDQESPFLDHDVKNRPSEKNDPRNRVPSSRRHRRTRSIPSTLLPNDKADILKGFLMICTCLILMYFDASRVYHWIRGQAAIKLYVIYNVLEVGDRLLSAIGQDVLECLFSREALERKPDGRSKILRPFWLFIIALIYTVIHSVSLFYQVITLNVAVNSYSNALITLLLSNQFVEIKSTVFKKFEKENLFQLTCADVVERFQLWLMLTIIASRNIVETGIFSFGSGLSLFAGSKPTPSANATSFATPPRTASSILPQAFTILPSSLLSSLSKVNSFLPTIGHLLGPFLVVLGSEMIVDWLKHAYINKFNNIRPALYGRFLDILAKDYYTNAFADQNLNRRLGLPVIPLACLFFRVSIQTYQMFLTSWLPQTPSLVTQSNTTSLTSIHDRYSPSPSPSPSFILPLHPLDPSFLTKLSSLFQTMIAHATPSPAAFIPIFTTILVLLLYLTLLFIKLILGIILLSYSRARYKKMKSLERVTITNASSSKPTATPSTMATTTAETTPPPPPPPSQFPNPQPTTATTNPDIVEGARRVGGWGAVEVGEDRRRWIYADDPEGARRLKEREERDRVVKPSAGGDGIEGVMRYEMAAKRIW</sequence>
<dbReference type="RefSeq" id="XP_002625028.2">
    <property type="nucleotide sequence ID" value="XM_002624982.2"/>
</dbReference>
<dbReference type="GO" id="GO:0005789">
    <property type="term" value="C:endoplasmic reticulum membrane"/>
    <property type="evidence" value="ECO:0007669"/>
    <property type="project" value="TreeGrafter"/>
</dbReference>
<dbReference type="InterPro" id="IPR008010">
    <property type="entry name" value="Tatp1"/>
</dbReference>
<feature type="compositionally biased region" description="Basic residues" evidence="6">
    <location>
        <begin position="264"/>
        <end position="274"/>
    </location>
</feature>
<dbReference type="EMBL" id="GG657455">
    <property type="protein sequence ID" value="OAT08640.1"/>
    <property type="molecule type" value="Genomic_DNA"/>
</dbReference>
<evidence type="ECO:0000256" key="2">
    <source>
        <dbReference type="ARBA" id="ARBA00008803"/>
    </source>
</evidence>
<comment type="subcellular location">
    <subcellularLocation>
        <location evidence="1">Membrane</location>
        <topology evidence="1">Multi-pass membrane protein</topology>
    </subcellularLocation>
</comment>
<organism evidence="8 9">
    <name type="scientific">Blastomyces gilchristii (strain SLH14081)</name>
    <name type="common">Blastomyces dermatitidis</name>
    <dbReference type="NCBI Taxonomy" id="559298"/>
    <lineage>
        <taxon>Eukaryota</taxon>
        <taxon>Fungi</taxon>
        <taxon>Dikarya</taxon>
        <taxon>Ascomycota</taxon>
        <taxon>Pezizomycotina</taxon>
        <taxon>Eurotiomycetes</taxon>
        <taxon>Eurotiomycetidae</taxon>
        <taxon>Onygenales</taxon>
        <taxon>Ajellomycetaceae</taxon>
        <taxon>Blastomyces</taxon>
    </lineage>
</organism>
<feature type="region of interest" description="Disordered" evidence="6">
    <location>
        <begin position="484"/>
        <end position="552"/>
    </location>
</feature>
<feature type="compositionally biased region" description="Basic and acidic residues" evidence="6">
    <location>
        <begin position="193"/>
        <end position="202"/>
    </location>
</feature>
<feature type="transmembrane region" description="Helical" evidence="7">
    <location>
        <begin position="640"/>
        <end position="662"/>
    </location>
</feature>
<evidence type="ECO:0000256" key="7">
    <source>
        <dbReference type="SAM" id="Phobius"/>
    </source>
</evidence>
<feature type="compositionally biased region" description="Polar residues" evidence="6">
    <location>
        <begin position="242"/>
        <end position="251"/>
    </location>
</feature>
<feature type="region of interest" description="Disordered" evidence="6">
    <location>
        <begin position="1"/>
        <end position="42"/>
    </location>
</feature>
<evidence type="ECO:0000313" key="8">
    <source>
        <dbReference type="EMBL" id="OAT08640.1"/>
    </source>
</evidence>
<keyword evidence="4 7" id="KW-1133">Transmembrane helix</keyword>
<feature type="compositionally biased region" description="Polar residues" evidence="6">
    <location>
        <begin position="290"/>
        <end position="301"/>
    </location>
</feature>
<reference evidence="9" key="1">
    <citation type="journal article" date="2015" name="PLoS Genet.">
        <title>The dynamic genome and transcriptome of the human fungal pathogen Blastomyces and close relative Emmonsia.</title>
        <authorList>
            <person name="Munoz J.F."/>
            <person name="Gauthier G.M."/>
            <person name="Desjardins C.A."/>
            <person name="Gallo J.E."/>
            <person name="Holder J."/>
            <person name="Sullivan T.D."/>
            <person name="Marty A.J."/>
            <person name="Carmen J.C."/>
            <person name="Chen Z."/>
            <person name="Ding L."/>
            <person name="Gujja S."/>
            <person name="Magrini V."/>
            <person name="Misas E."/>
            <person name="Mitreva M."/>
            <person name="Priest M."/>
            <person name="Saif S."/>
            <person name="Whiston E.A."/>
            <person name="Young S."/>
            <person name="Zeng Q."/>
            <person name="Goldman W.E."/>
            <person name="Mardis E.R."/>
            <person name="Taylor J.W."/>
            <person name="McEwen J.G."/>
            <person name="Clay O.K."/>
            <person name="Klein B.S."/>
            <person name="Cuomo C.A."/>
        </authorList>
    </citation>
    <scope>NUCLEOTIDE SEQUENCE [LARGE SCALE GENOMIC DNA]</scope>
    <source>
        <strain evidence="9">SLH14081</strain>
    </source>
</reference>
<accession>A0A179UL79</accession>
<feature type="compositionally biased region" description="Polar residues" evidence="6">
    <location>
        <begin position="212"/>
        <end position="221"/>
    </location>
</feature>
<feature type="transmembrane region" description="Helical" evidence="7">
    <location>
        <begin position="449"/>
        <end position="470"/>
    </location>
</feature>
<dbReference type="PANTHER" id="PTHR13317:SF4">
    <property type="entry name" value="TRANSMEMBRANE ANTERIOR POSTERIOR TRANSFORMATION PROTEIN 1 HOMOLOG"/>
    <property type="match status" value="1"/>
</dbReference>
<gene>
    <name evidence="8" type="ORF">BDBG_04892</name>
</gene>
<feature type="compositionally biased region" description="Polar residues" evidence="6">
    <location>
        <begin position="506"/>
        <end position="516"/>
    </location>
</feature>
<protein>
    <submittedName>
        <fullName evidence="8">Cytomegalovirus gH-receptor family protein</fullName>
    </submittedName>
</protein>
<feature type="transmembrane region" description="Helical" evidence="7">
    <location>
        <begin position="562"/>
        <end position="578"/>
    </location>
</feature>
<evidence type="ECO:0000256" key="3">
    <source>
        <dbReference type="ARBA" id="ARBA00022692"/>
    </source>
</evidence>
<feature type="compositionally biased region" description="Low complexity" evidence="6">
    <location>
        <begin position="993"/>
        <end position="1012"/>
    </location>
</feature>
<dbReference type="Pfam" id="PF05346">
    <property type="entry name" value="DUF747"/>
    <property type="match status" value="1"/>
</dbReference>
<feature type="compositionally biased region" description="Polar residues" evidence="6">
    <location>
        <begin position="173"/>
        <end position="192"/>
    </location>
</feature>
<evidence type="ECO:0000256" key="4">
    <source>
        <dbReference type="ARBA" id="ARBA00022989"/>
    </source>
</evidence>
<feature type="compositionally biased region" description="Low complexity" evidence="6">
    <location>
        <begin position="7"/>
        <end position="21"/>
    </location>
</feature>
<feature type="transmembrane region" description="Helical" evidence="7">
    <location>
        <begin position="420"/>
        <end position="437"/>
    </location>
</feature>
<dbReference type="AlphaFoldDB" id="A0A179UL79"/>
<keyword evidence="9" id="KW-1185">Reference proteome</keyword>
<dbReference type="Proteomes" id="UP000002038">
    <property type="component" value="Unassembled WGS sequence"/>
</dbReference>
<feature type="transmembrane region" description="Helical" evidence="7">
    <location>
        <begin position="943"/>
        <end position="974"/>
    </location>
</feature>
<proteinExistence type="inferred from homology"/>
<evidence type="ECO:0000313" key="9">
    <source>
        <dbReference type="Proteomes" id="UP000002038"/>
    </source>
</evidence>
<dbReference type="OrthoDB" id="5376140at2759"/>